<accession>A0ACC0VL60</accession>
<protein>
    <submittedName>
        <fullName evidence="1">Uncharacterized protein</fullName>
    </submittedName>
</protein>
<evidence type="ECO:0000313" key="1">
    <source>
        <dbReference type="EMBL" id="KAI9906216.1"/>
    </source>
</evidence>
<dbReference type="EMBL" id="CM047587">
    <property type="protein sequence ID" value="KAI9906216.1"/>
    <property type="molecule type" value="Genomic_DNA"/>
</dbReference>
<dbReference type="Proteomes" id="UP001163321">
    <property type="component" value="Chromosome 8"/>
</dbReference>
<evidence type="ECO:0000313" key="2">
    <source>
        <dbReference type="Proteomes" id="UP001163321"/>
    </source>
</evidence>
<sequence length="104" mass="10986">MKPHDSFVDVYAGLLLSPCTGLILADTHASTCVVNLVTLTKVTVVLFIIVVGLGHVDTHNLVPFVPDAVVVARQIHDALAFGWSGVLVGASASFFGYIGYDEVC</sequence>
<organism evidence="1 2">
    <name type="scientific">Peronosclerospora sorghi</name>
    <dbReference type="NCBI Taxonomy" id="230839"/>
    <lineage>
        <taxon>Eukaryota</taxon>
        <taxon>Sar</taxon>
        <taxon>Stramenopiles</taxon>
        <taxon>Oomycota</taxon>
        <taxon>Peronosporomycetes</taxon>
        <taxon>Peronosporales</taxon>
        <taxon>Peronosporaceae</taxon>
        <taxon>Peronosclerospora</taxon>
    </lineage>
</organism>
<proteinExistence type="predicted"/>
<keyword evidence="2" id="KW-1185">Reference proteome</keyword>
<name>A0ACC0VL60_9STRA</name>
<gene>
    <name evidence="1" type="ORF">PsorP6_004576</name>
</gene>
<comment type="caution">
    <text evidence="1">The sequence shown here is derived from an EMBL/GenBank/DDBJ whole genome shotgun (WGS) entry which is preliminary data.</text>
</comment>
<reference evidence="1 2" key="1">
    <citation type="journal article" date="2022" name="bioRxiv">
        <title>The genome of the oomycete Peronosclerospora sorghi, a cosmopolitan pathogen of maize and sorghum, is inflated with dispersed pseudogenes.</title>
        <authorList>
            <person name="Fletcher K."/>
            <person name="Martin F."/>
            <person name="Isakeit T."/>
            <person name="Cavanaugh K."/>
            <person name="Magill C."/>
            <person name="Michelmore R."/>
        </authorList>
    </citation>
    <scope>NUCLEOTIDE SEQUENCE [LARGE SCALE GENOMIC DNA]</scope>
    <source>
        <strain evidence="1">P6</strain>
    </source>
</reference>